<reference evidence="1" key="1">
    <citation type="submission" date="2021-02" db="EMBL/GenBank/DDBJ databases">
        <authorList>
            <consortium name="DOE Joint Genome Institute"/>
            <person name="Ahrendt S."/>
            <person name="Looney B.P."/>
            <person name="Miyauchi S."/>
            <person name="Morin E."/>
            <person name="Drula E."/>
            <person name="Courty P.E."/>
            <person name="Chicoki N."/>
            <person name="Fauchery L."/>
            <person name="Kohler A."/>
            <person name="Kuo A."/>
            <person name="Labutti K."/>
            <person name="Pangilinan J."/>
            <person name="Lipzen A."/>
            <person name="Riley R."/>
            <person name="Andreopoulos W."/>
            <person name="He G."/>
            <person name="Johnson J."/>
            <person name="Barry K.W."/>
            <person name="Grigoriev I.V."/>
            <person name="Nagy L."/>
            <person name="Hibbett D."/>
            <person name="Henrissat B."/>
            <person name="Matheny P.B."/>
            <person name="Labbe J."/>
            <person name="Martin F."/>
        </authorList>
    </citation>
    <scope>NUCLEOTIDE SEQUENCE</scope>
    <source>
        <strain evidence="1">FP105234-sp</strain>
    </source>
</reference>
<evidence type="ECO:0000313" key="1">
    <source>
        <dbReference type="EMBL" id="KAI0047241.1"/>
    </source>
</evidence>
<accession>A0ACB8RTZ6</accession>
<dbReference type="EMBL" id="MU275908">
    <property type="protein sequence ID" value="KAI0047241.1"/>
    <property type="molecule type" value="Genomic_DNA"/>
</dbReference>
<name>A0ACB8RTZ6_9AGAM</name>
<reference evidence="1" key="2">
    <citation type="journal article" date="2022" name="New Phytol.">
        <title>Evolutionary transition to the ectomycorrhizal habit in the genomes of a hyperdiverse lineage of mushroom-forming fungi.</title>
        <authorList>
            <person name="Looney B."/>
            <person name="Miyauchi S."/>
            <person name="Morin E."/>
            <person name="Drula E."/>
            <person name="Courty P.E."/>
            <person name="Kohler A."/>
            <person name="Kuo A."/>
            <person name="LaButti K."/>
            <person name="Pangilinan J."/>
            <person name="Lipzen A."/>
            <person name="Riley R."/>
            <person name="Andreopoulos W."/>
            <person name="He G."/>
            <person name="Johnson J."/>
            <person name="Nolan M."/>
            <person name="Tritt A."/>
            <person name="Barry K.W."/>
            <person name="Grigoriev I.V."/>
            <person name="Nagy L.G."/>
            <person name="Hibbett D."/>
            <person name="Henrissat B."/>
            <person name="Matheny P.B."/>
            <person name="Labbe J."/>
            <person name="Martin F.M."/>
        </authorList>
    </citation>
    <scope>NUCLEOTIDE SEQUENCE</scope>
    <source>
        <strain evidence="1">FP105234-sp</strain>
    </source>
</reference>
<evidence type="ECO:0000313" key="2">
    <source>
        <dbReference type="Proteomes" id="UP000814033"/>
    </source>
</evidence>
<comment type="caution">
    <text evidence="1">The sequence shown here is derived from an EMBL/GenBank/DDBJ whole genome shotgun (WGS) entry which is preliminary data.</text>
</comment>
<proteinExistence type="predicted"/>
<organism evidence="1 2">
    <name type="scientific">Auriscalpium vulgare</name>
    <dbReference type="NCBI Taxonomy" id="40419"/>
    <lineage>
        <taxon>Eukaryota</taxon>
        <taxon>Fungi</taxon>
        <taxon>Dikarya</taxon>
        <taxon>Basidiomycota</taxon>
        <taxon>Agaricomycotina</taxon>
        <taxon>Agaricomycetes</taxon>
        <taxon>Russulales</taxon>
        <taxon>Auriscalpiaceae</taxon>
        <taxon>Auriscalpium</taxon>
    </lineage>
</organism>
<sequence>MSDLKMLAATVAPGGLIVVKEVDVPKPGPGEILVKVEAAAQNPTDWRIVKGLAKVGAVVGHDFAGVVENLGPDVPEGLRTLGERVAGFTRGGISANGAFSQYVVASAKFGVVHLPDSWTFEDGAQLGVAPFTALQMLYQSHTFPKPPAVVSPSVPLLVSGAASSVGQWAVQLAKISGLYVVATASQKNAALVKSLGADEVYDYNDPEVGQKIKASTKGALKHAVDTISEGKTPQLVFDAFSEEGGVVAAILPYATPPRDNIKVVNSFAFDNLGKSYDLPRKHVATPEANERVYGHAKLLEQLIADGKLKPNPVNVIPGGLAGVSDGFQYMLEGKVSGQKITYRIADTPKQS</sequence>
<keyword evidence="2" id="KW-1185">Reference proteome</keyword>
<protein>
    <submittedName>
        <fullName evidence="1">Dehydrogenase</fullName>
    </submittedName>
</protein>
<dbReference type="Proteomes" id="UP000814033">
    <property type="component" value="Unassembled WGS sequence"/>
</dbReference>
<gene>
    <name evidence="1" type="ORF">FA95DRAFT_1559304</name>
</gene>